<proteinExistence type="predicted"/>
<accession>A0A096BPW1</accession>
<dbReference type="AlphaFoldDB" id="A0A096BPW1"/>
<dbReference type="Proteomes" id="UP000029556">
    <property type="component" value="Unassembled WGS sequence"/>
</dbReference>
<name>A0A096BPW1_9BACT</name>
<gene>
    <name evidence="1" type="ORF">HMPREF2137_05185</name>
</gene>
<organism evidence="1 2">
    <name type="scientific">Hoylesella buccalis DNF00853</name>
    <dbReference type="NCBI Taxonomy" id="1401074"/>
    <lineage>
        <taxon>Bacteria</taxon>
        <taxon>Pseudomonadati</taxon>
        <taxon>Bacteroidota</taxon>
        <taxon>Bacteroidia</taxon>
        <taxon>Bacteroidales</taxon>
        <taxon>Prevotellaceae</taxon>
        <taxon>Hoylesella</taxon>
    </lineage>
</organism>
<evidence type="ECO:0000313" key="1">
    <source>
        <dbReference type="EMBL" id="KGF35244.1"/>
    </source>
</evidence>
<reference evidence="1 2" key="1">
    <citation type="submission" date="2014-07" db="EMBL/GenBank/DDBJ databases">
        <authorList>
            <person name="McCorrison J."/>
            <person name="Sanka R."/>
            <person name="Torralba M."/>
            <person name="Gillis M."/>
            <person name="Haft D.H."/>
            <person name="Methe B."/>
            <person name="Sutton G."/>
            <person name="Nelson K.E."/>
        </authorList>
    </citation>
    <scope>NUCLEOTIDE SEQUENCE [LARGE SCALE GENOMIC DNA]</scope>
    <source>
        <strain evidence="1 2">DNF00853</strain>
    </source>
</reference>
<evidence type="ECO:0000313" key="2">
    <source>
        <dbReference type="Proteomes" id="UP000029556"/>
    </source>
</evidence>
<comment type="caution">
    <text evidence="1">The sequence shown here is derived from an EMBL/GenBank/DDBJ whole genome shotgun (WGS) entry which is preliminary data.</text>
</comment>
<sequence length="69" mass="7777">MQLYKIFLSKNLIANIAEVMYLIVINRNKSHAVFCEQVSCYFQSGINHVQPIVVETTVGVGILFKTSSK</sequence>
<protein>
    <submittedName>
        <fullName evidence="1">Uncharacterized protein</fullName>
    </submittedName>
</protein>
<dbReference type="EMBL" id="JRNN01000054">
    <property type="protein sequence ID" value="KGF35244.1"/>
    <property type="molecule type" value="Genomic_DNA"/>
</dbReference>